<reference evidence="1" key="1">
    <citation type="journal article" date="2020" name="Nature">
        <title>Giant virus diversity and host interactions through global metagenomics.</title>
        <authorList>
            <person name="Schulz F."/>
            <person name="Roux S."/>
            <person name="Paez-Espino D."/>
            <person name="Jungbluth S."/>
            <person name="Walsh D.A."/>
            <person name="Denef V.J."/>
            <person name="McMahon K.D."/>
            <person name="Konstantinidis K.T."/>
            <person name="Eloe-Fadrosh E.A."/>
            <person name="Kyrpides N.C."/>
            <person name="Woyke T."/>
        </authorList>
    </citation>
    <scope>NUCLEOTIDE SEQUENCE</scope>
    <source>
        <strain evidence="1">GVMAG-M-3300023174-102</strain>
    </source>
</reference>
<dbReference type="AlphaFoldDB" id="A0A6C0D0F7"/>
<organism evidence="1">
    <name type="scientific">viral metagenome</name>
    <dbReference type="NCBI Taxonomy" id="1070528"/>
    <lineage>
        <taxon>unclassified sequences</taxon>
        <taxon>metagenomes</taxon>
        <taxon>organismal metagenomes</taxon>
    </lineage>
</organism>
<proteinExistence type="predicted"/>
<sequence>MIRGKEEYYASSTNAYPCFSNIVNYGCDSQTAKIIVPTPVTFKPILFSNMKPHPMPQQTIKFTPRVCNTYNTMAIYPQPKSWN</sequence>
<evidence type="ECO:0000313" key="1">
    <source>
        <dbReference type="EMBL" id="QHT09720.1"/>
    </source>
</evidence>
<dbReference type="EMBL" id="MN739514">
    <property type="protein sequence ID" value="QHT09720.1"/>
    <property type="molecule type" value="Genomic_DNA"/>
</dbReference>
<name>A0A6C0D0F7_9ZZZZ</name>
<accession>A0A6C0D0F7</accession>
<protein>
    <submittedName>
        <fullName evidence="1">Uncharacterized protein</fullName>
    </submittedName>
</protein>